<proteinExistence type="predicted"/>
<name>A0A645BKP2_9ZZZZ</name>
<dbReference type="Pfam" id="PF12646">
    <property type="entry name" value="DUF3783"/>
    <property type="match status" value="1"/>
</dbReference>
<protein>
    <recommendedName>
        <fullName evidence="2">DUF3783 domain-containing protein</fullName>
    </recommendedName>
</protein>
<dbReference type="EMBL" id="VSSQ01020739">
    <property type="protein sequence ID" value="MPM65826.1"/>
    <property type="molecule type" value="Genomic_DNA"/>
</dbReference>
<dbReference type="AlphaFoldDB" id="A0A645BKP2"/>
<gene>
    <name evidence="1" type="ORF">SDC9_112730</name>
</gene>
<comment type="caution">
    <text evidence="1">The sequence shown here is derived from an EMBL/GenBank/DDBJ whole genome shotgun (WGS) entry which is preliminary data.</text>
</comment>
<reference evidence="1" key="1">
    <citation type="submission" date="2019-08" db="EMBL/GenBank/DDBJ databases">
        <authorList>
            <person name="Kucharzyk K."/>
            <person name="Murdoch R.W."/>
            <person name="Higgins S."/>
            <person name="Loffler F."/>
        </authorList>
    </citation>
    <scope>NUCLEOTIDE SEQUENCE</scope>
</reference>
<dbReference type="InterPro" id="IPR016621">
    <property type="entry name" value="UCP014543"/>
</dbReference>
<accession>A0A645BKP2</accession>
<organism evidence="1">
    <name type="scientific">bioreactor metagenome</name>
    <dbReference type="NCBI Taxonomy" id="1076179"/>
    <lineage>
        <taxon>unclassified sequences</taxon>
        <taxon>metagenomes</taxon>
        <taxon>ecological metagenomes</taxon>
    </lineage>
</organism>
<evidence type="ECO:0008006" key="2">
    <source>
        <dbReference type="Google" id="ProtNLM"/>
    </source>
</evidence>
<sequence>MGTILLYGFEELNDILAVKAAAGPFQAEVKPVWHDGWRTPIGALVGRKTRPAREGVFSGKLGGRMMIFCDMDSQMDDLLPALRQAGIGPECYKAVLTSWNQEWDGIALFAELQKERRVIEERQKGK</sequence>
<evidence type="ECO:0000313" key="1">
    <source>
        <dbReference type="EMBL" id="MPM65826.1"/>
    </source>
</evidence>